<evidence type="ECO:0000313" key="5">
    <source>
        <dbReference type="Proteomes" id="UP001634007"/>
    </source>
</evidence>
<dbReference type="InterPro" id="IPR033872">
    <property type="entry name" value="nsLTP2"/>
</dbReference>
<dbReference type="EMBL" id="JBJKBG010000010">
    <property type="protein sequence ID" value="KAL3719450.1"/>
    <property type="molecule type" value="Genomic_DNA"/>
</dbReference>
<proteinExistence type="predicted"/>
<dbReference type="AlphaFoldDB" id="A0ABD3IWU0"/>
<dbReference type="InterPro" id="IPR036312">
    <property type="entry name" value="Bifun_inhib/LTP/seed_sf"/>
</dbReference>
<feature type="domain" description="Bifunctional inhibitor/plant lipid transfer protein/seed storage helical" evidence="3">
    <location>
        <begin position="50"/>
        <end position="114"/>
    </location>
</feature>
<dbReference type="PANTHER" id="PTHR33214:SF69">
    <property type="entry name" value="BIFUNCTIONAL INHIBITOR_LIPID-TRANSFER PROTEIN_SEED STORAGE 2S ALBUMIN SUPERFAMILY PROTEIN"/>
    <property type="match status" value="1"/>
</dbReference>
<reference evidence="4 5" key="1">
    <citation type="submission" date="2024-11" db="EMBL/GenBank/DDBJ databases">
        <title>Chromosome-level genome assembly of Eucalyptus globulus Labill. provides insights into its genome evolution.</title>
        <authorList>
            <person name="Li X."/>
        </authorList>
    </citation>
    <scope>NUCLEOTIDE SEQUENCE [LARGE SCALE GENOMIC DNA]</scope>
    <source>
        <strain evidence="4">CL2024</strain>
        <tissue evidence="4">Fresh tender leaves</tissue>
    </source>
</reference>
<evidence type="ECO:0000256" key="2">
    <source>
        <dbReference type="ARBA" id="ARBA00023121"/>
    </source>
</evidence>
<dbReference type="GO" id="GO:0008289">
    <property type="term" value="F:lipid binding"/>
    <property type="evidence" value="ECO:0007669"/>
    <property type="project" value="UniProtKB-KW"/>
</dbReference>
<organism evidence="4 5">
    <name type="scientific">Eucalyptus globulus</name>
    <name type="common">Tasmanian blue gum</name>
    <dbReference type="NCBI Taxonomy" id="34317"/>
    <lineage>
        <taxon>Eukaryota</taxon>
        <taxon>Viridiplantae</taxon>
        <taxon>Streptophyta</taxon>
        <taxon>Embryophyta</taxon>
        <taxon>Tracheophyta</taxon>
        <taxon>Spermatophyta</taxon>
        <taxon>Magnoliopsida</taxon>
        <taxon>eudicotyledons</taxon>
        <taxon>Gunneridae</taxon>
        <taxon>Pentapetalae</taxon>
        <taxon>rosids</taxon>
        <taxon>malvids</taxon>
        <taxon>Myrtales</taxon>
        <taxon>Myrtaceae</taxon>
        <taxon>Myrtoideae</taxon>
        <taxon>Eucalypteae</taxon>
        <taxon>Eucalyptus</taxon>
    </lineage>
</organism>
<evidence type="ECO:0000259" key="3">
    <source>
        <dbReference type="Pfam" id="PF00234"/>
    </source>
</evidence>
<keyword evidence="5" id="KW-1185">Reference proteome</keyword>
<dbReference type="Proteomes" id="UP001634007">
    <property type="component" value="Unassembled WGS sequence"/>
</dbReference>
<dbReference type="SUPFAM" id="SSF47699">
    <property type="entry name" value="Bifunctional inhibitor/lipid-transfer protein/seed storage 2S albumin"/>
    <property type="match status" value="1"/>
</dbReference>
<keyword evidence="1" id="KW-0813">Transport</keyword>
<evidence type="ECO:0000256" key="1">
    <source>
        <dbReference type="ARBA" id="ARBA00022448"/>
    </source>
</evidence>
<dbReference type="InterPro" id="IPR016140">
    <property type="entry name" value="Bifunc_inhib/LTP/seed_store"/>
</dbReference>
<name>A0ABD3IWU0_EUCGL</name>
<sequence length="114" mass="12917">MHHLPTLYLNRTRSMTMTRKGPSPLVTSLLVTALILSSQLAPRAEAMCDASRLLPCLPAFSSPYVQPTAECCGRLKEQQPCLCDFMKDPRYRKYVDSPRAKEILQTCQIPYPRC</sequence>
<dbReference type="Pfam" id="PF00234">
    <property type="entry name" value="Tryp_alpha_amyl"/>
    <property type="match status" value="1"/>
</dbReference>
<evidence type="ECO:0000313" key="4">
    <source>
        <dbReference type="EMBL" id="KAL3719450.1"/>
    </source>
</evidence>
<gene>
    <name evidence="4" type="ORF">ACJRO7_004416</name>
</gene>
<dbReference type="CDD" id="cd01959">
    <property type="entry name" value="nsLTP2"/>
    <property type="match status" value="1"/>
</dbReference>
<accession>A0ABD3IWU0</accession>
<dbReference type="PANTHER" id="PTHR33214">
    <property type="entry name" value="BIFUNCTIONAL INHIBITOR/LIPID-TRANSFER PROTEIN/SEED STORAGE 2S ALBUMIN SUPERFAMILY PROTEIN"/>
    <property type="match status" value="1"/>
</dbReference>
<comment type="caution">
    <text evidence="4">The sequence shown here is derived from an EMBL/GenBank/DDBJ whole genome shotgun (WGS) entry which is preliminary data.</text>
</comment>
<dbReference type="Gene3D" id="1.10.110.10">
    <property type="entry name" value="Plant lipid-transfer and hydrophobic proteins"/>
    <property type="match status" value="1"/>
</dbReference>
<keyword evidence="2" id="KW-0446">Lipid-binding</keyword>
<protein>
    <recommendedName>
        <fullName evidence="3">Bifunctional inhibitor/plant lipid transfer protein/seed storage helical domain-containing protein</fullName>
    </recommendedName>
</protein>